<dbReference type="RefSeq" id="WP_223095646.1">
    <property type="nucleotide sequence ID" value="NZ_BAAAXA010000001.1"/>
</dbReference>
<protein>
    <submittedName>
        <fullName evidence="1">Uncharacterized protein</fullName>
    </submittedName>
</protein>
<reference evidence="1" key="2">
    <citation type="submission" date="2023-01" db="EMBL/GenBank/DDBJ databases">
        <authorList>
            <person name="Sun Q."/>
            <person name="Evtushenko L."/>
        </authorList>
    </citation>
    <scope>NUCLEOTIDE SEQUENCE</scope>
    <source>
        <strain evidence="1">VKM Ac-1321</strain>
    </source>
</reference>
<comment type="caution">
    <text evidence="1">The sequence shown here is derived from an EMBL/GenBank/DDBJ whole genome shotgun (WGS) entry which is preliminary data.</text>
</comment>
<dbReference type="EMBL" id="BSFP01000201">
    <property type="protein sequence ID" value="GLL08789.1"/>
    <property type="molecule type" value="Genomic_DNA"/>
</dbReference>
<dbReference type="Proteomes" id="UP001143480">
    <property type="component" value="Unassembled WGS sequence"/>
</dbReference>
<reference evidence="1" key="1">
    <citation type="journal article" date="2014" name="Int. J. Syst. Evol. Microbiol.">
        <title>Complete genome sequence of Corynebacterium casei LMG S-19264T (=DSM 44701T), isolated from a smear-ripened cheese.</title>
        <authorList>
            <consortium name="US DOE Joint Genome Institute (JGI-PGF)"/>
            <person name="Walter F."/>
            <person name="Albersmeier A."/>
            <person name="Kalinowski J."/>
            <person name="Ruckert C."/>
        </authorList>
    </citation>
    <scope>NUCLEOTIDE SEQUENCE</scope>
    <source>
        <strain evidence="1">VKM Ac-1321</strain>
    </source>
</reference>
<dbReference type="AlphaFoldDB" id="A0A9W6NTJ2"/>
<keyword evidence="2" id="KW-1185">Reference proteome</keyword>
<accession>A0A9W6NTJ2</accession>
<evidence type="ECO:0000313" key="1">
    <source>
        <dbReference type="EMBL" id="GLL08789.1"/>
    </source>
</evidence>
<gene>
    <name evidence="1" type="ORF">GCM10017581_105630</name>
</gene>
<organism evidence="1 2">
    <name type="scientific">Dactylosporangium matsuzakiense</name>
    <dbReference type="NCBI Taxonomy" id="53360"/>
    <lineage>
        <taxon>Bacteria</taxon>
        <taxon>Bacillati</taxon>
        <taxon>Actinomycetota</taxon>
        <taxon>Actinomycetes</taxon>
        <taxon>Micromonosporales</taxon>
        <taxon>Micromonosporaceae</taxon>
        <taxon>Dactylosporangium</taxon>
    </lineage>
</organism>
<proteinExistence type="predicted"/>
<evidence type="ECO:0000313" key="2">
    <source>
        <dbReference type="Proteomes" id="UP001143480"/>
    </source>
</evidence>
<name>A0A9W6NTJ2_9ACTN</name>
<sequence length="75" mass="7897">MSGKQLIVGESRWGVADSDAFEVAKQVQDAMTNGTVAELGLLNEAGQPVKVFFNGKIVATAVIDNSGDPRPSEFS</sequence>